<keyword evidence="2" id="KW-1185">Reference proteome</keyword>
<dbReference type="AlphaFoldDB" id="A0A7J6VHH5"/>
<comment type="caution">
    <text evidence="1">The sequence shown here is derived from an EMBL/GenBank/DDBJ whole genome shotgun (WGS) entry which is preliminary data.</text>
</comment>
<feature type="non-terminal residue" evidence="1">
    <location>
        <position position="1"/>
    </location>
</feature>
<gene>
    <name evidence="1" type="ORF">FRX31_025864</name>
</gene>
<sequence>LSHSSKKSVRLHDYVAAAKDDVNLVFVNGTMAHGKIVNDYTDDFISGYSDTERKPELTNLGRLTTCN</sequence>
<dbReference type="OrthoDB" id="269804at2759"/>
<organism evidence="1 2">
    <name type="scientific">Thalictrum thalictroides</name>
    <name type="common">Rue-anemone</name>
    <name type="synonym">Anemone thalictroides</name>
    <dbReference type="NCBI Taxonomy" id="46969"/>
    <lineage>
        <taxon>Eukaryota</taxon>
        <taxon>Viridiplantae</taxon>
        <taxon>Streptophyta</taxon>
        <taxon>Embryophyta</taxon>
        <taxon>Tracheophyta</taxon>
        <taxon>Spermatophyta</taxon>
        <taxon>Magnoliopsida</taxon>
        <taxon>Ranunculales</taxon>
        <taxon>Ranunculaceae</taxon>
        <taxon>Thalictroideae</taxon>
        <taxon>Thalictrum</taxon>
    </lineage>
</organism>
<proteinExistence type="predicted"/>
<evidence type="ECO:0000313" key="1">
    <source>
        <dbReference type="EMBL" id="KAF5184549.1"/>
    </source>
</evidence>
<dbReference type="InterPro" id="IPR029026">
    <property type="entry name" value="tRNA_m1G_MTases_N"/>
</dbReference>
<name>A0A7J6VHH5_THATH</name>
<reference evidence="1 2" key="1">
    <citation type="submission" date="2020-06" db="EMBL/GenBank/DDBJ databases">
        <title>Transcriptomic and genomic resources for Thalictrum thalictroides and T. hernandezii: Facilitating candidate gene discovery in an emerging model plant lineage.</title>
        <authorList>
            <person name="Arias T."/>
            <person name="Riano-Pachon D.M."/>
            <person name="Di Stilio V.S."/>
        </authorList>
    </citation>
    <scope>NUCLEOTIDE SEQUENCE [LARGE SCALE GENOMIC DNA]</scope>
    <source>
        <strain evidence="2">cv. WT478/WT964</strain>
        <tissue evidence="1">Leaves</tissue>
    </source>
</reference>
<evidence type="ECO:0000313" key="2">
    <source>
        <dbReference type="Proteomes" id="UP000554482"/>
    </source>
</evidence>
<dbReference type="EMBL" id="JABWDY010031944">
    <property type="protein sequence ID" value="KAF5184549.1"/>
    <property type="molecule type" value="Genomic_DNA"/>
</dbReference>
<accession>A0A7J6VHH5</accession>
<protein>
    <submittedName>
        <fullName evidence="1">Uncharacterized protein</fullName>
    </submittedName>
</protein>
<dbReference type="Proteomes" id="UP000554482">
    <property type="component" value="Unassembled WGS sequence"/>
</dbReference>
<dbReference type="Gene3D" id="3.40.1280.10">
    <property type="match status" value="1"/>
</dbReference>